<dbReference type="OrthoDB" id="9802186at2"/>
<name>A0A562QDY7_9PSED</name>
<dbReference type="InterPro" id="IPR050595">
    <property type="entry name" value="Bact_response_regulator"/>
</dbReference>
<dbReference type="EMBL" id="VLKY01000005">
    <property type="protein sequence ID" value="TWI54967.1"/>
    <property type="molecule type" value="Genomic_DNA"/>
</dbReference>
<protein>
    <submittedName>
        <fullName evidence="4">Response regulator receiver domain-containing protein</fullName>
    </submittedName>
</protein>
<feature type="domain" description="Response regulatory" evidence="3">
    <location>
        <begin position="4"/>
        <end position="114"/>
    </location>
</feature>
<dbReference type="Gene3D" id="3.40.50.2300">
    <property type="match status" value="1"/>
</dbReference>
<comment type="caution">
    <text evidence="4">The sequence shown here is derived from an EMBL/GenBank/DDBJ whole genome shotgun (WGS) entry which is preliminary data.</text>
</comment>
<evidence type="ECO:0000313" key="5">
    <source>
        <dbReference type="Proteomes" id="UP000316905"/>
    </source>
</evidence>
<dbReference type="InterPro" id="IPR011006">
    <property type="entry name" value="CheY-like_superfamily"/>
</dbReference>
<proteinExistence type="predicted"/>
<keyword evidence="1 2" id="KW-0597">Phosphoprotein</keyword>
<dbReference type="PROSITE" id="PS50110">
    <property type="entry name" value="RESPONSE_REGULATORY"/>
    <property type="match status" value="1"/>
</dbReference>
<dbReference type="GO" id="GO:0000160">
    <property type="term" value="P:phosphorelay signal transduction system"/>
    <property type="evidence" value="ECO:0007669"/>
    <property type="project" value="InterPro"/>
</dbReference>
<dbReference type="RefSeq" id="WP_145140923.1">
    <property type="nucleotide sequence ID" value="NZ_VLKY01000005.1"/>
</dbReference>
<keyword evidence="5" id="KW-1185">Reference proteome</keyword>
<evidence type="ECO:0000313" key="4">
    <source>
        <dbReference type="EMBL" id="TWI54967.1"/>
    </source>
</evidence>
<evidence type="ECO:0000259" key="3">
    <source>
        <dbReference type="PROSITE" id="PS50110"/>
    </source>
</evidence>
<dbReference type="SUPFAM" id="SSF52172">
    <property type="entry name" value="CheY-like"/>
    <property type="match status" value="1"/>
</dbReference>
<dbReference type="PANTHER" id="PTHR44591">
    <property type="entry name" value="STRESS RESPONSE REGULATOR PROTEIN 1"/>
    <property type="match status" value="1"/>
</dbReference>
<dbReference type="Pfam" id="PF00072">
    <property type="entry name" value="Response_reg"/>
    <property type="match status" value="1"/>
</dbReference>
<dbReference type="Proteomes" id="UP000316905">
    <property type="component" value="Unassembled WGS sequence"/>
</dbReference>
<gene>
    <name evidence="4" type="ORF">IQ22_01874</name>
</gene>
<dbReference type="PANTHER" id="PTHR44591:SF23">
    <property type="entry name" value="CHEY SUBFAMILY"/>
    <property type="match status" value="1"/>
</dbReference>
<evidence type="ECO:0000256" key="1">
    <source>
        <dbReference type="ARBA" id="ARBA00022553"/>
    </source>
</evidence>
<dbReference type="SMART" id="SM00448">
    <property type="entry name" value="REC"/>
    <property type="match status" value="1"/>
</dbReference>
<evidence type="ECO:0000256" key="2">
    <source>
        <dbReference type="PROSITE-ProRule" id="PRU00169"/>
    </source>
</evidence>
<reference evidence="4 5" key="1">
    <citation type="journal article" date="2015" name="Stand. Genomic Sci.">
        <title>Genomic Encyclopedia of Bacterial and Archaeal Type Strains, Phase III: the genomes of soil and plant-associated and newly described type strains.</title>
        <authorList>
            <person name="Whitman W.B."/>
            <person name="Woyke T."/>
            <person name="Klenk H.P."/>
            <person name="Zhou Y."/>
            <person name="Lilburn T.G."/>
            <person name="Beck B.J."/>
            <person name="De Vos P."/>
            <person name="Vandamme P."/>
            <person name="Eisen J.A."/>
            <person name="Garrity G."/>
            <person name="Hugenholtz P."/>
            <person name="Kyrpides N.C."/>
        </authorList>
    </citation>
    <scope>NUCLEOTIDE SEQUENCE [LARGE SCALE GENOMIC DNA]</scope>
    <source>
        <strain evidence="4 5">CGMCC 1.6858</strain>
    </source>
</reference>
<dbReference type="AlphaFoldDB" id="A0A562QDY7"/>
<organism evidence="4 5">
    <name type="scientific">Pseudomonas duriflava</name>
    <dbReference type="NCBI Taxonomy" id="459528"/>
    <lineage>
        <taxon>Bacteria</taxon>
        <taxon>Pseudomonadati</taxon>
        <taxon>Pseudomonadota</taxon>
        <taxon>Gammaproteobacteria</taxon>
        <taxon>Pseudomonadales</taxon>
        <taxon>Pseudomonadaceae</taxon>
        <taxon>Pseudomonas</taxon>
    </lineage>
</organism>
<feature type="modified residue" description="4-aspartylphosphate" evidence="2">
    <location>
        <position position="53"/>
    </location>
</feature>
<sequence>MIRHILVVDDDFQIATLFQDFLEASGYRVSIAHEGVSALSIYDADPADAVITDLAMPRMGGSELIRHLRLRTPSLPVIVVSGYPSEDYIDSLNTVVFMKPVKLAQLVHQLQELLAEA</sequence>
<dbReference type="InterPro" id="IPR001789">
    <property type="entry name" value="Sig_transdc_resp-reg_receiver"/>
</dbReference>
<accession>A0A562QDY7</accession>